<proteinExistence type="predicted"/>
<feature type="domain" description="HTH deoR-type" evidence="3">
    <location>
        <begin position="3"/>
        <end position="58"/>
    </location>
</feature>
<dbReference type="InterPro" id="IPR036388">
    <property type="entry name" value="WH-like_DNA-bd_sf"/>
</dbReference>
<dbReference type="SUPFAM" id="SSF100950">
    <property type="entry name" value="NagB/RpiA/CoA transferase-like"/>
    <property type="match status" value="1"/>
</dbReference>
<dbReference type="InterPro" id="IPR036390">
    <property type="entry name" value="WH_DNA-bd_sf"/>
</dbReference>
<dbReference type="InterPro" id="IPR037171">
    <property type="entry name" value="NagB/RpiA_transferase-like"/>
</dbReference>
<evidence type="ECO:0000313" key="5">
    <source>
        <dbReference type="Proteomes" id="UP000564644"/>
    </source>
</evidence>
<protein>
    <submittedName>
        <fullName evidence="4">DeoR/GlpR transcriptional regulator</fullName>
    </submittedName>
</protein>
<keyword evidence="2" id="KW-0804">Transcription</keyword>
<dbReference type="PRINTS" id="PR00037">
    <property type="entry name" value="HTHLACR"/>
</dbReference>
<accession>A0A7X0SN94</accession>
<dbReference type="Pfam" id="PF08220">
    <property type="entry name" value="HTH_DeoR"/>
    <property type="match status" value="1"/>
</dbReference>
<evidence type="ECO:0000256" key="2">
    <source>
        <dbReference type="ARBA" id="ARBA00023163"/>
    </source>
</evidence>
<dbReference type="PANTHER" id="PTHR30363:SF44">
    <property type="entry name" value="AGA OPERON TRANSCRIPTIONAL REPRESSOR-RELATED"/>
    <property type="match status" value="1"/>
</dbReference>
<dbReference type="GO" id="GO:0003700">
    <property type="term" value="F:DNA-binding transcription factor activity"/>
    <property type="evidence" value="ECO:0007669"/>
    <property type="project" value="InterPro"/>
</dbReference>
<dbReference type="InterPro" id="IPR014036">
    <property type="entry name" value="DeoR-like_C"/>
</dbReference>
<evidence type="ECO:0000259" key="3">
    <source>
        <dbReference type="PROSITE" id="PS51000"/>
    </source>
</evidence>
<dbReference type="SMART" id="SM01134">
    <property type="entry name" value="DeoRC"/>
    <property type="match status" value="1"/>
</dbReference>
<dbReference type="PANTHER" id="PTHR30363">
    <property type="entry name" value="HTH-TYPE TRANSCRIPTIONAL REGULATOR SRLR-RELATED"/>
    <property type="match status" value="1"/>
</dbReference>
<comment type="caution">
    <text evidence="4">The sequence shown here is derived from an EMBL/GenBank/DDBJ whole genome shotgun (WGS) entry which is preliminary data.</text>
</comment>
<dbReference type="SMART" id="SM00420">
    <property type="entry name" value="HTH_DEOR"/>
    <property type="match status" value="1"/>
</dbReference>
<keyword evidence="5" id="KW-1185">Reference proteome</keyword>
<dbReference type="Gene3D" id="1.10.10.10">
    <property type="entry name" value="Winged helix-like DNA-binding domain superfamily/Winged helix DNA-binding domain"/>
    <property type="match status" value="1"/>
</dbReference>
<evidence type="ECO:0000313" key="4">
    <source>
        <dbReference type="EMBL" id="MBB6730863.1"/>
    </source>
</evidence>
<dbReference type="SUPFAM" id="SSF46785">
    <property type="entry name" value="Winged helix' DNA-binding domain"/>
    <property type="match status" value="1"/>
</dbReference>
<name>A0A7X0SN94_9BACL</name>
<dbReference type="InterPro" id="IPR001034">
    <property type="entry name" value="DeoR_HTH"/>
</dbReference>
<gene>
    <name evidence="4" type="ORF">H7C18_08105</name>
</gene>
<sequence>MYAKQRREEIFKLTKDRQFISVTELSKRFGVSEVTIRTDLRKLEEIGKVDRNYGGATVRDSSMLPFSERALLLDDVKKAIAHKAAALIKSGQSIFLDASTTTLYLAYLANDIDNLNIISNSIPVFEQLKEYRKGTLIGIPGTLNPVTQSFVGPFAEEMISKLRANLAFISPRGIIHEGLREQIMLEATLRKRMIDAADEVIVLADHSKFDTPNALLSIDSFDSISTVITDREPPHEFQPIFKSKGIRLLIAETQEETT</sequence>
<evidence type="ECO:0000256" key="1">
    <source>
        <dbReference type="ARBA" id="ARBA00023015"/>
    </source>
</evidence>
<dbReference type="Proteomes" id="UP000564644">
    <property type="component" value="Unassembled WGS sequence"/>
</dbReference>
<dbReference type="InterPro" id="IPR050313">
    <property type="entry name" value="Carb_Metab_HTH_regulators"/>
</dbReference>
<dbReference type="AlphaFoldDB" id="A0A7X0SN94"/>
<dbReference type="PROSITE" id="PS51000">
    <property type="entry name" value="HTH_DEOR_2"/>
    <property type="match status" value="1"/>
</dbReference>
<keyword evidence="1" id="KW-0805">Transcription regulation</keyword>
<organism evidence="4 5">
    <name type="scientific">Cohnella zeiphila</name>
    <dbReference type="NCBI Taxonomy" id="2761120"/>
    <lineage>
        <taxon>Bacteria</taxon>
        <taxon>Bacillati</taxon>
        <taxon>Bacillota</taxon>
        <taxon>Bacilli</taxon>
        <taxon>Bacillales</taxon>
        <taxon>Paenibacillaceae</taxon>
        <taxon>Cohnella</taxon>
    </lineage>
</organism>
<reference evidence="4 5" key="1">
    <citation type="submission" date="2020-08" db="EMBL/GenBank/DDBJ databases">
        <title>Cohnella phylogeny.</title>
        <authorList>
            <person name="Dunlap C."/>
        </authorList>
    </citation>
    <scope>NUCLEOTIDE SEQUENCE [LARGE SCALE GENOMIC DNA]</scope>
    <source>
        <strain evidence="4 5">CBP 2801</strain>
    </source>
</reference>
<dbReference type="RefSeq" id="WP_185128519.1">
    <property type="nucleotide sequence ID" value="NZ_JACJVO010000009.1"/>
</dbReference>
<dbReference type="EMBL" id="JACJVO010000009">
    <property type="protein sequence ID" value="MBB6730863.1"/>
    <property type="molecule type" value="Genomic_DNA"/>
</dbReference>
<dbReference type="Pfam" id="PF00455">
    <property type="entry name" value="DeoRC"/>
    <property type="match status" value="1"/>
</dbReference>